<reference evidence="4 5" key="2">
    <citation type="journal article" date="2016" name="Int. J. Syst. Evol. Microbiol.">
        <title>Paenibacillus bovis sp. nov., isolated from raw yak (Bos grunniens) milk.</title>
        <authorList>
            <person name="Gao C."/>
            <person name="Han J."/>
            <person name="Liu Z."/>
            <person name="Xu X."/>
            <person name="Hang F."/>
            <person name="Wu Z."/>
        </authorList>
    </citation>
    <scope>NUCLEOTIDE SEQUENCE [LARGE SCALE GENOMIC DNA]</scope>
    <source>
        <strain evidence="4 5">BD3526</strain>
    </source>
</reference>
<dbReference type="PRINTS" id="PR00080">
    <property type="entry name" value="SDRFAMILY"/>
</dbReference>
<dbReference type="InterPro" id="IPR051911">
    <property type="entry name" value="SDR_oxidoreductase"/>
</dbReference>
<evidence type="ECO:0000256" key="2">
    <source>
        <dbReference type="ARBA" id="ARBA00023002"/>
    </source>
</evidence>
<accession>A0A172ZLY1</accession>
<sequence length="288" mass="31965">MLMNSSIDRSAPNRVALITGSSSGFGLLIALNLAQQGFVVIATMRDLARRTALEEQAARQGVADRIQYLQLDVNEEHSITAAVQTIFRQHGQIDVLINNAGYAAGGFVEHVPMHAWRDQLETNVFGLIAVTRAVLPIMRKQRNGLIINMSSISGLAAFPGYAPYATSKFAIEGFSESLRHEMAPFGIKVVLVEPGSYRTDIWSKGLGSIHTKPDSPYQPQLDAVLRYSRHSAEHAPDPRQVADLIGRIVHQRRPRLRYPVGQGSGLLVLARKLLPWSWLEWIIRRATK</sequence>
<evidence type="ECO:0000256" key="1">
    <source>
        <dbReference type="ARBA" id="ARBA00006484"/>
    </source>
</evidence>
<proteinExistence type="inferred from homology"/>
<evidence type="ECO:0000313" key="5">
    <source>
        <dbReference type="Proteomes" id="UP000078148"/>
    </source>
</evidence>
<dbReference type="Pfam" id="PF00106">
    <property type="entry name" value="adh_short"/>
    <property type="match status" value="1"/>
</dbReference>
<dbReference type="InterPro" id="IPR002347">
    <property type="entry name" value="SDR_fam"/>
</dbReference>
<protein>
    <submittedName>
        <fullName evidence="4">Short-chain dehydrogenase</fullName>
    </submittedName>
</protein>
<dbReference type="InterPro" id="IPR036291">
    <property type="entry name" value="NAD(P)-bd_dom_sf"/>
</dbReference>
<dbReference type="GO" id="GO:0016491">
    <property type="term" value="F:oxidoreductase activity"/>
    <property type="evidence" value="ECO:0007669"/>
    <property type="project" value="UniProtKB-KW"/>
</dbReference>
<keyword evidence="5" id="KW-1185">Reference proteome</keyword>
<dbReference type="KEGG" id="pbv:AR543_05470"/>
<comment type="similarity">
    <text evidence="1 3">Belongs to the short-chain dehydrogenases/reductases (SDR) family.</text>
</comment>
<evidence type="ECO:0000256" key="3">
    <source>
        <dbReference type="RuleBase" id="RU000363"/>
    </source>
</evidence>
<evidence type="ECO:0000313" key="4">
    <source>
        <dbReference type="EMBL" id="ANF98651.1"/>
    </source>
</evidence>
<dbReference type="AlphaFoldDB" id="A0A172ZLY1"/>
<dbReference type="PRINTS" id="PR00081">
    <property type="entry name" value="GDHRDH"/>
</dbReference>
<organism evidence="4 5">
    <name type="scientific">Paenibacillus bovis</name>
    <dbReference type="NCBI Taxonomy" id="1616788"/>
    <lineage>
        <taxon>Bacteria</taxon>
        <taxon>Bacillati</taxon>
        <taxon>Bacillota</taxon>
        <taxon>Bacilli</taxon>
        <taxon>Bacillales</taxon>
        <taxon>Paenibacillaceae</taxon>
        <taxon>Paenibacillus</taxon>
    </lineage>
</organism>
<dbReference type="PANTHER" id="PTHR43976">
    <property type="entry name" value="SHORT CHAIN DEHYDROGENASE"/>
    <property type="match status" value="1"/>
</dbReference>
<dbReference type="PANTHER" id="PTHR43976:SF16">
    <property type="entry name" value="SHORT-CHAIN DEHYDROGENASE_REDUCTASE FAMILY PROTEIN"/>
    <property type="match status" value="1"/>
</dbReference>
<dbReference type="CDD" id="cd05374">
    <property type="entry name" value="17beta-HSD-like_SDR_c"/>
    <property type="match status" value="1"/>
</dbReference>
<reference evidence="5" key="1">
    <citation type="submission" date="2015-10" db="EMBL/GenBank/DDBJ databases">
        <title>Genome of Paenibacillus bovis sp. nov.</title>
        <authorList>
            <person name="Wu Z."/>
            <person name="Gao C."/>
            <person name="Liu Z."/>
            <person name="Zheng H."/>
        </authorList>
    </citation>
    <scope>NUCLEOTIDE SEQUENCE [LARGE SCALE GENOMIC DNA]</scope>
    <source>
        <strain evidence="5">BD3526</strain>
    </source>
</reference>
<dbReference type="NCBIfam" id="NF005372">
    <property type="entry name" value="PRK06914.1"/>
    <property type="match status" value="1"/>
</dbReference>
<keyword evidence="2" id="KW-0560">Oxidoreductase</keyword>
<dbReference type="EMBL" id="CP013023">
    <property type="protein sequence ID" value="ANF98651.1"/>
    <property type="molecule type" value="Genomic_DNA"/>
</dbReference>
<dbReference type="SUPFAM" id="SSF51735">
    <property type="entry name" value="NAD(P)-binding Rossmann-fold domains"/>
    <property type="match status" value="1"/>
</dbReference>
<dbReference type="Gene3D" id="3.40.50.720">
    <property type="entry name" value="NAD(P)-binding Rossmann-like Domain"/>
    <property type="match status" value="1"/>
</dbReference>
<dbReference type="PROSITE" id="PS00061">
    <property type="entry name" value="ADH_SHORT"/>
    <property type="match status" value="1"/>
</dbReference>
<dbReference type="InterPro" id="IPR020904">
    <property type="entry name" value="Sc_DH/Rdtase_CS"/>
</dbReference>
<dbReference type="STRING" id="1616788.AR543_05470"/>
<dbReference type="Proteomes" id="UP000078148">
    <property type="component" value="Chromosome"/>
</dbReference>
<name>A0A172ZLY1_9BACL</name>
<gene>
    <name evidence="4" type="ORF">AR543_05470</name>
</gene>